<dbReference type="PANTHER" id="PTHR43077">
    <property type="entry name" value="TRANSPORT PERMEASE YVFS-RELATED"/>
    <property type="match status" value="1"/>
</dbReference>
<evidence type="ECO:0000256" key="2">
    <source>
        <dbReference type="ARBA" id="ARBA00022692"/>
    </source>
</evidence>
<keyword evidence="2 5" id="KW-0812">Transmembrane</keyword>
<dbReference type="Gene3D" id="3.40.1710.10">
    <property type="entry name" value="abc type-2 transporter like domain"/>
    <property type="match status" value="1"/>
</dbReference>
<evidence type="ECO:0000256" key="5">
    <source>
        <dbReference type="SAM" id="Phobius"/>
    </source>
</evidence>
<dbReference type="PANTHER" id="PTHR43077:SF5">
    <property type="entry name" value="PHAGE INFECTION PROTEIN"/>
    <property type="match status" value="1"/>
</dbReference>
<dbReference type="EMBL" id="CP001778">
    <property type="protein sequence ID" value="ADD45728.1"/>
    <property type="molecule type" value="Genomic_DNA"/>
</dbReference>
<proteinExistence type="predicted"/>
<evidence type="ECO:0000256" key="1">
    <source>
        <dbReference type="ARBA" id="ARBA00004141"/>
    </source>
</evidence>
<dbReference type="AlphaFoldDB" id="D3Q1E8"/>
<keyword evidence="3 5" id="KW-1133">Transmembrane helix</keyword>
<dbReference type="eggNOG" id="COG1511">
    <property type="taxonomic scope" value="Bacteria"/>
</dbReference>
<dbReference type="NCBIfam" id="TIGR03061">
    <property type="entry name" value="pip_yhgE_Nterm"/>
    <property type="match status" value="1"/>
</dbReference>
<feature type="domain" description="ABC-2 type transporter transmembrane" evidence="6">
    <location>
        <begin position="25"/>
        <end position="162"/>
    </location>
</feature>
<feature type="transmembrane region" description="Helical" evidence="5">
    <location>
        <begin position="471"/>
        <end position="489"/>
    </location>
</feature>
<protein>
    <submittedName>
        <fullName evidence="7">YhgE/Pip N-terminal domain protein</fullName>
    </submittedName>
</protein>
<keyword evidence="8" id="KW-1185">Reference proteome</keyword>
<dbReference type="GO" id="GO:0016020">
    <property type="term" value="C:membrane"/>
    <property type="evidence" value="ECO:0007669"/>
    <property type="project" value="UniProtKB-SubCell"/>
</dbReference>
<feature type="domain" description="ABC-2 type transporter transmembrane" evidence="6">
    <location>
        <begin position="362"/>
        <end position="577"/>
    </location>
</feature>
<dbReference type="InterPro" id="IPR023908">
    <property type="entry name" value="xxxLxxG_rpt"/>
</dbReference>
<dbReference type="NCBIfam" id="TIGR03062">
    <property type="entry name" value="pip_yhgE_Cterm"/>
    <property type="match status" value="1"/>
</dbReference>
<dbReference type="InterPro" id="IPR017500">
    <property type="entry name" value="Phage_infect_YhgE_N"/>
</dbReference>
<dbReference type="KEGG" id="sna:Snas_6104"/>
<dbReference type="Proteomes" id="UP000000844">
    <property type="component" value="Chromosome"/>
</dbReference>
<name>D3Q1E8_STANL</name>
<keyword evidence="4 5" id="KW-0472">Membrane</keyword>
<evidence type="ECO:0000256" key="3">
    <source>
        <dbReference type="ARBA" id="ARBA00022989"/>
    </source>
</evidence>
<feature type="transmembrane region" description="Helical" evidence="5">
    <location>
        <begin position="402"/>
        <end position="422"/>
    </location>
</feature>
<evidence type="ECO:0000313" key="8">
    <source>
        <dbReference type="Proteomes" id="UP000000844"/>
    </source>
</evidence>
<evidence type="ECO:0000256" key="4">
    <source>
        <dbReference type="ARBA" id="ARBA00023136"/>
    </source>
</evidence>
<dbReference type="InterPro" id="IPR017501">
    <property type="entry name" value="Phage_infect_YhgE_C"/>
</dbReference>
<dbReference type="RefSeq" id="WP_013021299.1">
    <property type="nucleotide sequence ID" value="NC_013947.1"/>
</dbReference>
<feature type="transmembrane region" description="Helical" evidence="5">
    <location>
        <begin position="434"/>
        <end position="459"/>
    </location>
</feature>
<feature type="transmembrane region" description="Helical" evidence="5">
    <location>
        <begin position="562"/>
        <end position="582"/>
    </location>
</feature>
<feature type="transmembrane region" description="Helical" evidence="5">
    <location>
        <begin position="496"/>
        <end position="514"/>
    </location>
</feature>
<organism evidence="7 8">
    <name type="scientific">Stackebrandtia nassauensis (strain DSM 44728 / CIP 108903 / NRRL B-16338 / NBRC 102104 / LLR-40K-21)</name>
    <dbReference type="NCBI Taxonomy" id="446470"/>
    <lineage>
        <taxon>Bacteria</taxon>
        <taxon>Bacillati</taxon>
        <taxon>Actinomycetota</taxon>
        <taxon>Actinomycetes</taxon>
        <taxon>Glycomycetales</taxon>
        <taxon>Glycomycetaceae</taxon>
        <taxon>Stackebrandtia</taxon>
    </lineage>
</organism>
<dbReference type="NCBIfam" id="TIGR03057">
    <property type="entry name" value="xxxLxxG_by_4"/>
    <property type="match status" value="2"/>
</dbReference>
<dbReference type="InterPro" id="IPR051328">
    <property type="entry name" value="T7SS_ABC-Transporter"/>
</dbReference>
<dbReference type="GO" id="GO:0140359">
    <property type="term" value="F:ABC-type transporter activity"/>
    <property type="evidence" value="ECO:0007669"/>
    <property type="project" value="InterPro"/>
</dbReference>
<dbReference type="InterPro" id="IPR013525">
    <property type="entry name" value="ABC2_TM"/>
</dbReference>
<accession>D3Q1E8</accession>
<reference evidence="7 8" key="1">
    <citation type="journal article" date="2009" name="Stand. Genomic Sci.">
        <title>Complete genome sequence of Stackebrandtia nassauensis type strain (LLR-40K-21).</title>
        <authorList>
            <person name="Munk C."/>
            <person name="Lapidus A."/>
            <person name="Copeland A."/>
            <person name="Jando M."/>
            <person name="Mayilraj S."/>
            <person name="Glavina Del Rio T."/>
            <person name="Nolan M."/>
            <person name="Chen F."/>
            <person name="Lucas S."/>
            <person name="Tice H."/>
            <person name="Cheng J.F."/>
            <person name="Han C."/>
            <person name="Detter J.C."/>
            <person name="Bruce D."/>
            <person name="Goodwin L."/>
            <person name="Chain P."/>
            <person name="Pitluck S."/>
            <person name="Goker M."/>
            <person name="Ovchinikova G."/>
            <person name="Pati A."/>
            <person name="Ivanova N."/>
            <person name="Mavromatis K."/>
            <person name="Chen A."/>
            <person name="Palaniappan K."/>
            <person name="Land M."/>
            <person name="Hauser L."/>
            <person name="Chang Y.J."/>
            <person name="Jeffries C.D."/>
            <person name="Bristow J."/>
            <person name="Eisen J.A."/>
            <person name="Markowitz V."/>
            <person name="Hugenholtz P."/>
            <person name="Kyrpides N.C."/>
            <person name="Klenk H.P."/>
        </authorList>
    </citation>
    <scope>NUCLEOTIDE SEQUENCE [LARGE SCALE GENOMIC DNA]</scope>
    <source>
        <strain evidence="8">DSM 44728 / CIP 108903 / NRRL B-16338 / NBRC 102104 / LLR-40K-21</strain>
    </source>
</reference>
<sequence>MTAIRLAFLELRRFRGHPIRYAALAVVVLMPLLYAGLYLWSAWDPYGSLDRVPVAVVNEDEGAEMDGKKLHAGNELVKQLKETPYLDWNFVSADEAERGMSEGDYYFTIAVPEDFSKNLSTLSGLDPERAHVLVELDDANGYIVGIMAKTVEAELQNQINTAVYVTFAKTMFGNLTELDEGIKKAADGADKIADGAYTADEGAQELATGLGKLETGSEQVADGVGTVNDAVQGNKDTLIGSLDTIKTGAQIGTDITDDLAGVDEAELAEICQDGGPVCDAVTQAVQKAKQDQSKVDSLNDVVQNLSGDKISQDAQQMQDLADGADEVADGIAQAQKGANDLAEGTAKLSKGAGELSDQLSLASDKIPSADPEQNAKAADVLGSPVSIKEENANPAKTYGRGLAPFFFGIALWVFGLVAFLVLRTVNPRALAGSVGAFSTALAGWFPALLLGILGSLALYVVADVGLGLDPINIGGTIGLCVLAIAVFSAMAHLLRLAFGAAGGVLVLVLLMVQLTSSGGLYPLQTTPGFFQVLHPCLPMSYLVDGLRVTISGGNVDHLWRDVWVLAAFGVGTVALSTLVTMWQRRWSISTLHPSLTI</sequence>
<evidence type="ECO:0000313" key="7">
    <source>
        <dbReference type="EMBL" id="ADD45728.1"/>
    </source>
</evidence>
<dbReference type="Pfam" id="PF12698">
    <property type="entry name" value="ABC2_membrane_3"/>
    <property type="match status" value="2"/>
</dbReference>
<evidence type="ECO:0000259" key="6">
    <source>
        <dbReference type="Pfam" id="PF12698"/>
    </source>
</evidence>
<gene>
    <name evidence="7" type="ordered locus">Snas_6104</name>
</gene>
<dbReference type="OrthoDB" id="9811483at2"/>
<comment type="subcellular location">
    <subcellularLocation>
        <location evidence="1">Membrane</location>
        <topology evidence="1">Multi-pass membrane protein</topology>
    </subcellularLocation>
</comment>
<feature type="transmembrane region" description="Helical" evidence="5">
    <location>
        <begin position="21"/>
        <end position="43"/>
    </location>
</feature>
<dbReference type="HOGENOM" id="CLU_004534_1_1_11"/>